<comment type="caution">
    <text evidence="1">The sequence shown here is derived from an EMBL/GenBank/DDBJ whole genome shotgun (WGS) entry which is preliminary data.</text>
</comment>
<protein>
    <submittedName>
        <fullName evidence="1">Uncharacterized protein</fullName>
    </submittedName>
</protein>
<proteinExistence type="predicted"/>
<gene>
    <name evidence="1" type="ORF">RHMOL_Rhmol06G0055200</name>
</gene>
<dbReference type="Proteomes" id="UP001062846">
    <property type="component" value="Chromosome 6"/>
</dbReference>
<name>A0ACC0NB11_RHOML</name>
<sequence>MARKWRIVLPPVSSGIAPSCIQNSRTVSNDDNRDRGSQSDAALKAAERGAEMVEDAIFESSSRQKLTTERTDLTTDY</sequence>
<evidence type="ECO:0000313" key="1">
    <source>
        <dbReference type="EMBL" id="KAI8549822.1"/>
    </source>
</evidence>
<dbReference type="EMBL" id="CM046393">
    <property type="protein sequence ID" value="KAI8549822.1"/>
    <property type="molecule type" value="Genomic_DNA"/>
</dbReference>
<reference evidence="1" key="1">
    <citation type="submission" date="2022-02" db="EMBL/GenBank/DDBJ databases">
        <title>Plant Genome Project.</title>
        <authorList>
            <person name="Zhang R.-G."/>
        </authorList>
    </citation>
    <scope>NUCLEOTIDE SEQUENCE</scope>
    <source>
        <strain evidence="1">AT1</strain>
    </source>
</reference>
<accession>A0ACC0NB11</accession>
<keyword evidence="2" id="KW-1185">Reference proteome</keyword>
<evidence type="ECO:0000313" key="2">
    <source>
        <dbReference type="Proteomes" id="UP001062846"/>
    </source>
</evidence>
<organism evidence="1 2">
    <name type="scientific">Rhododendron molle</name>
    <name type="common">Chinese azalea</name>
    <name type="synonym">Azalea mollis</name>
    <dbReference type="NCBI Taxonomy" id="49168"/>
    <lineage>
        <taxon>Eukaryota</taxon>
        <taxon>Viridiplantae</taxon>
        <taxon>Streptophyta</taxon>
        <taxon>Embryophyta</taxon>
        <taxon>Tracheophyta</taxon>
        <taxon>Spermatophyta</taxon>
        <taxon>Magnoliopsida</taxon>
        <taxon>eudicotyledons</taxon>
        <taxon>Gunneridae</taxon>
        <taxon>Pentapetalae</taxon>
        <taxon>asterids</taxon>
        <taxon>Ericales</taxon>
        <taxon>Ericaceae</taxon>
        <taxon>Ericoideae</taxon>
        <taxon>Rhodoreae</taxon>
        <taxon>Rhododendron</taxon>
    </lineage>
</organism>